<evidence type="ECO:0000313" key="2">
    <source>
        <dbReference type="EMBL" id="KIL99375.1"/>
    </source>
</evidence>
<reference evidence="2 3" key="1">
    <citation type="submission" date="2015-01" db="EMBL/GenBank/DDBJ databases">
        <title>Genome Sequence of Magnetospirillum magnetotacticum Strain MS-1.</title>
        <authorList>
            <person name="Marinov G.K."/>
            <person name="Smalley M.D."/>
            <person name="DeSalvo G."/>
        </authorList>
    </citation>
    <scope>NUCLEOTIDE SEQUENCE [LARGE SCALE GENOMIC DNA]</scope>
    <source>
        <strain evidence="2 3">MS-1</strain>
    </source>
</reference>
<proteinExistence type="predicted"/>
<feature type="region of interest" description="Disordered" evidence="1">
    <location>
        <begin position="83"/>
        <end position="103"/>
    </location>
</feature>
<protein>
    <submittedName>
        <fullName evidence="2">Uncharacterized protein</fullName>
    </submittedName>
</protein>
<comment type="caution">
    <text evidence="2">The sequence shown here is derived from an EMBL/GenBank/DDBJ whole genome shotgun (WGS) entry which is preliminary data.</text>
</comment>
<organism evidence="2 3">
    <name type="scientific">Paramagnetospirillum magnetotacticum MS-1</name>
    <dbReference type="NCBI Taxonomy" id="272627"/>
    <lineage>
        <taxon>Bacteria</taxon>
        <taxon>Pseudomonadati</taxon>
        <taxon>Pseudomonadota</taxon>
        <taxon>Alphaproteobacteria</taxon>
        <taxon>Rhodospirillales</taxon>
        <taxon>Magnetospirillaceae</taxon>
        <taxon>Paramagnetospirillum</taxon>
    </lineage>
</organism>
<evidence type="ECO:0000313" key="3">
    <source>
        <dbReference type="Proteomes" id="UP000031971"/>
    </source>
</evidence>
<evidence type="ECO:0000256" key="1">
    <source>
        <dbReference type="SAM" id="MobiDB-lite"/>
    </source>
</evidence>
<name>A0A0C2YXE8_PARME</name>
<accession>A0A0C2YXE8</accession>
<dbReference type="EMBL" id="JXSL01000024">
    <property type="protein sequence ID" value="KIL99375.1"/>
    <property type="molecule type" value="Genomic_DNA"/>
</dbReference>
<gene>
    <name evidence="2" type="ORF">CCC_04146</name>
</gene>
<dbReference type="Proteomes" id="UP000031971">
    <property type="component" value="Unassembled WGS sequence"/>
</dbReference>
<sequence>MVGASHLLSIPKLPADFRSHLDQRALLVVVSRDLAEVDEVPIEIDLIPPQLFDCFLPGTSRQGNTEKQPDMGQVATGDQLGRFGFGQPPDPGPGARHRHGEGRGFNTCKPTDAVIFFGPAQGSAQDYQFFFNCCVSNSADNLAGGSPGDASVPAADGVFLDHRLADVPGPQWAKIFLQMLHDEAIIADGGDVCFRPFGGQVGLCMCLGFVNPLLQKGDPSLTINRAIFLLLQIIKAADLISLKDVFDQHICVRRWNASLCAMVCCCLASFVLRQGAPSLAFVAGAAGDLLAFIDDVPAGSPYYEPWWLRCSSHGGPPS</sequence>
<keyword evidence="3" id="KW-1185">Reference proteome</keyword>
<dbReference type="AlphaFoldDB" id="A0A0C2YXE8"/>